<reference evidence="1 2" key="1">
    <citation type="journal article" date="2022" name="Hortic Res">
        <title>A haplotype resolved chromosomal level avocado genome allows analysis of novel avocado genes.</title>
        <authorList>
            <person name="Nath O."/>
            <person name="Fletcher S.J."/>
            <person name="Hayward A."/>
            <person name="Shaw L.M."/>
            <person name="Masouleh A.K."/>
            <person name="Furtado A."/>
            <person name="Henry R.J."/>
            <person name="Mitter N."/>
        </authorList>
    </citation>
    <scope>NUCLEOTIDE SEQUENCE [LARGE SCALE GENOMIC DNA]</scope>
    <source>
        <strain evidence="2">cv. Hass</strain>
    </source>
</reference>
<evidence type="ECO:0000313" key="1">
    <source>
        <dbReference type="EMBL" id="KAJ8639095.1"/>
    </source>
</evidence>
<comment type="caution">
    <text evidence="1">The sequence shown here is derived from an EMBL/GenBank/DDBJ whole genome shotgun (WGS) entry which is preliminary data.</text>
</comment>
<dbReference type="EMBL" id="CM056813">
    <property type="protein sequence ID" value="KAJ8639095.1"/>
    <property type="molecule type" value="Genomic_DNA"/>
</dbReference>
<sequence>MKMNMDPLSPSSVREKPLKKVMVVAEPGRESAGALDWAISHALVEHDELILLQMEQSSILKRSALSAFLRRPSLAAVTAAMVAMEEAVGGGGGGGGGENQYLEEMKKKCEKAKPKVRVQIARAEVEGKDRASAIISQTKLFSVDVLVVGQRRYFLGRPYNGLDTAEYLIENSVCPCVGVQKKHSGGYLLNTKTRKNFWLLA</sequence>
<proteinExistence type="predicted"/>
<keyword evidence="2" id="KW-1185">Reference proteome</keyword>
<gene>
    <name evidence="1" type="ORF">MRB53_015789</name>
</gene>
<protein>
    <submittedName>
        <fullName evidence="1">Uncharacterized protein</fullName>
    </submittedName>
</protein>
<name>A0ACC2M0B9_PERAE</name>
<accession>A0ACC2M0B9</accession>
<dbReference type="Proteomes" id="UP001234297">
    <property type="component" value="Chromosome 5"/>
</dbReference>
<organism evidence="1 2">
    <name type="scientific">Persea americana</name>
    <name type="common">Avocado</name>
    <dbReference type="NCBI Taxonomy" id="3435"/>
    <lineage>
        <taxon>Eukaryota</taxon>
        <taxon>Viridiplantae</taxon>
        <taxon>Streptophyta</taxon>
        <taxon>Embryophyta</taxon>
        <taxon>Tracheophyta</taxon>
        <taxon>Spermatophyta</taxon>
        <taxon>Magnoliopsida</taxon>
        <taxon>Magnoliidae</taxon>
        <taxon>Laurales</taxon>
        <taxon>Lauraceae</taxon>
        <taxon>Persea</taxon>
    </lineage>
</organism>
<evidence type="ECO:0000313" key="2">
    <source>
        <dbReference type="Proteomes" id="UP001234297"/>
    </source>
</evidence>